<dbReference type="AlphaFoldDB" id="A0AAV0RAE7"/>
<comment type="caution">
    <text evidence="8">The sequence shown here is derived from an EMBL/GenBank/DDBJ whole genome shotgun (WGS) entry which is preliminary data.</text>
</comment>
<evidence type="ECO:0000256" key="4">
    <source>
        <dbReference type="RuleBase" id="RU363097"/>
    </source>
</evidence>
<dbReference type="Proteomes" id="UP001154282">
    <property type="component" value="Unassembled WGS sequence"/>
</dbReference>
<dbReference type="InterPro" id="IPR026055">
    <property type="entry name" value="FAR"/>
</dbReference>
<keyword evidence="3 4" id="KW-0443">Lipid metabolism</keyword>
<dbReference type="PANTHER" id="PTHR11011">
    <property type="entry name" value="MALE STERILITY PROTEIN 2-RELATED"/>
    <property type="match status" value="1"/>
</dbReference>
<gene>
    <name evidence="8" type="ORF">LITE_LOCUS46829</name>
</gene>
<dbReference type="CDD" id="cd09071">
    <property type="entry name" value="FAR_C"/>
    <property type="match status" value="1"/>
</dbReference>
<dbReference type="GO" id="GO:0035336">
    <property type="term" value="P:long-chain fatty-acyl-CoA metabolic process"/>
    <property type="evidence" value="ECO:0007669"/>
    <property type="project" value="TreeGrafter"/>
</dbReference>
<proteinExistence type="inferred from homology"/>
<comment type="function">
    <text evidence="4">Catalyzes the reduction of fatty acyl-CoA to fatty alcohols.</text>
</comment>
<evidence type="ECO:0000256" key="1">
    <source>
        <dbReference type="ARBA" id="ARBA00005928"/>
    </source>
</evidence>
<feature type="signal peptide" evidence="5">
    <location>
        <begin position="1"/>
        <end position="21"/>
    </location>
</feature>
<feature type="domain" description="Fatty acyl-CoA reductase C-terminal" evidence="6">
    <location>
        <begin position="309"/>
        <end position="407"/>
    </location>
</feature>
<dbReference type="Pfam" id="PF03015">
    <property type="entry name" value="Sterile"/>
    <property type="match status" value="1"/>
</dbReference>
<dbReference type="InterPro" id="IPR013120">
    <property type="entry name" value="FAR_NAD-bd"/>
</dbReference>
<dbReference type="PANTHER" id="PTHR11011:SF84">
    <property type="entry name" value="ACYL-COA REDUCTASE-LIKE PROTEIN, PUTATIVE-RELATED"/>
    <property type="match status" value="1"/>
</dbReference>
<comment type="catalytic activity">
    <reaction evidence="4">
        <text>a long-chain fatty acyl-CoA + 2 NADPH + 2 H(+) = a long-chain primary fatty alcohol + 2 NADP(+) + CoA</text>
        <dbReference type="Rhea" id="RHEA:52716"/>
        <dbReference type="ChEBI" id="CHEBI:15378"/>
        <dbReference type="ChEBI" id="CHEBI:57287"/>
        <dbReference type="ChEBI" id="CHEBI:57783"/>
        <dbReference type="ChEBI" id="CHEBI:58349"/>
        <dbReference type="ChEBI" id="CHEBI:77396"/>
        <dbReference type="ChEBI" id="CHEBI:83139"/>
        <dbReference type="EC" id="1.2.1.84"/>
    </reaction>
</comment>
<evidence type="ECO:0000256" key="3">
    <source>
        <dbReference type="ARBA" id="ARBA00023098"/>
    </source>
</evidence>
<feature type="domain" description="Thioester reductase (TE)" evidence="7">
    <location>
        <begin position="41"/>
        <end position="232"/>
    </location>
</feature>
<evidence type="ECO:0000313" key="9">
    <source>
        <dbReference type="Proteomes" id="UP001154282"/>
    </source>
</evidence>
<dbReference type="InterPro" id="IPR033640">
    <property type="entry name" value="FAR_C"/>
</dbReference>
<evidence type="ECO:0000313" key="8">
    <source>
        <dbReference type="EMBL" id="CAI0553393.1"/>
    </source>
</evidence>
<sequence length="407" mass="46427">MKGSLYTTIELFFFFFHFVQDLHVTVSTSSYYFGWHLTILRYDVTLGTNTSGALHVLNFSKKCAKIKLLVHVSTAYVCGEAPGILMEKPLNLGKAARGRSNVVEVWNGENELVANRLHQLHSQNLTDKEITSAMQNLGLERAHYYGWPNTYTFTKAMAEMVMVESKGDLPLVIIRPTMVTSTLKDPFPGWLEGVRTVDGVLVSYAKGRLKCLAHKPEVVLNLIPADIVVNAIIGAMGMEFAEQHLDLIYHLSSSMKNPIKVSDIHDFMFTFFTKHPWRDRHGKEVQVAKLTNFSSMACFHVYMAIRFQLPLKILGLLNAILGRKWEANYVALHRKFKSGMQVIDLYKPYLFFEGIFDDTNLEDLRKRVSELGFCENGDQLNMNTRSINWEDYIMDVHIPGLVQFAMK</sequence>
<feature type="chain" id="PRO_5043920031" description="Fatty acyl-CoA reductase" evidence="5">
    <location>
        <begin position="22"/>
        <end position="407"/>
    </location>
</feature>
<dbReference type="Gene3D" id="3.40.50.720">
    <property type="entry name" value="NAD(P)-binding Rossmann-like Domain"/>
    <property type="match status" value="1"/>
</dbReference>
<dbReference type="Pfam" id="PF07993">
    <property type="entry name" value="NAD_binding_4"/>
    <property type="match status" value="1"/>
</dbReference>
<keyword evidence="5" id="KW-0732">Signal</keyword>
<keyword evidence="2 4" id="KW-0444">Lipid biosynthesis</keyword>
<accession>A0AAV0RAE7</accession>
<dbReference type="GO" id="GO:0010345">
    <property type="term" value="P:suberin biosynthetic process"/>
    <property type="evidence" value="ECO:0007669"/>
    <property type="project" value="TreeGrafter"/>
</dbReference>
<evidence type="ECO:0000259" key="6">
    <source>
        <dbReference type="Pfam" id="PF03015"/>
    </source>
</evidence>
<organism evidence="8 9">
    <name type="scientific">Linum tenue</name>
    <dbReference type="NCBI Taxonomy" id="586396"/>
    <lineage>
        <taxon>Eukaryota</taxon>
        <taxon>Viridiplantae</taxon>
        <taxon>Streptophyta</taxon>
        <taxon>Embryophyta</taxon>
        <taxon>Tracheophyta</taxon>
        <taxon>Spermatophyta</taxon>
        <taxon>Magnoliopsida</taxon>
        <taxon>eudicotyledons</taxon>
        <taxon>Gunneridae</taxon>
        <taxon>Pentapetalae</taxon>
        <taxon>rosids</taxon>
        <taxon>fabids</taxon>
        <taxon>Malpighiales</taxon>
        <taxon>Linaceae</taxon>
        <taxon>Linum</taxon>
    </lineage>
</organism>
<keyword evidence="4" id="KW-0521">NADP</keyword>
<dbReference type="GO" id="GO:0080019">
    <property type="term" value="F:alcohol-forming very long-chain fatty acyl-CoA reductase activity"/>
    <property type="evidence" value="ECO:0007669"/>
    <property type="project" value="InterPro"/>
</dbReference>
<evidence type="ECO:0000259" key="7">
    <source>
        <dbReference type="Pfam" id="PF07993"/>
    </source>
</evidence>
<evidence type="ECO:0000256" key="2">
    <source>
        <dbReference type="ARBA" id="ARBA00022516"/>
    </source>
</evidence>
<keyword evidence="9" id="KW-1185">Reference proteome</keyword>
<dbReference type="InterPro" id="IPR036291">
    <property type="entry name" value="NAD(P)-bd_dom_sf"/>
</dbReference>
<reference evidence="8" key="1">
    <citation type="submission" date="2022-08" db="EMBL/GenBank/DDBJ databases">
        <authorList>
            <person name="Gutierrez-Valencia J."/>
        </authorList>
    </citation>
    <scope>NUCLEOTIDE SEQUENCE</scope>
</reference>
<protein>
    <recommendedName>
        <fullName evidence="4">Fatty acyl-CoA reductase</fullName>
        <ecNumber evidence="4">1.2.1.84</ecNumber>
    </recommendedName>
</protein>
<dbReference type="EMBL" id="CAMGYJ010000010">
    <property type="protein sequence ID" value="CAI0553393.1"/>
    <property type="molecule type" value="Genomic_DNA"/>
</dbReference>
<comment type="similarity">
    <text evidence="1 4">Belongs to the fatty acyl-CoA reductase family.</text>
</comment>
<dbReference type="EC" id="1.2.1.84" evidence="4"/>
<dbReference type="SUPFAM" id="SSF51735">
    <property type="entry name" value="NAD(P)-binding Rossmann-fold domains"/>
    <property type="match status" value="1"/>
</dbReference>
<keyword evidence="4" id="KW-0560">Oxidoreductase</keyword>
<evidence type="ECO:0000256" key="5">
    <source>
        <dbReference type="SAM" id="SignalP"/>
    </source>
</evidence>
<dbReference type="GO" id="GO:0102965">
    <property type="term" value="F:alcohol-forming long-chain fatty acyl-CoA reductase activity"/>
    <property type="evidence" value="ECO:0007669"/>
    <property type="project" value="UniProtKB-EC"/>
</dbReference>
<name>A0AAV0RAE7_9ROSI</name>